<accession>A0AAD2G8Z0</accession>
<feature type="region of interest" description="Disordered" evidence="1">
    <location>
        <begin position="24"/>
        <end position="69"/>
    </location>
</feature>
<dbReference type="Proteomes" id="UP001295423">
    <property type="component" value="Unassembled WGS sequence"/>
</dbReference>
<dbReference type="EMBL" id="CAKOGP040002286">
    <property type="protein sequence ID" value="CAJ1966427.1"/>
    <property type="molecule type" value="Genomic_DNA"/>
</dbReference>
<sequence length="69" mass="7826">MFNEGNSNAKEMASLCDEELTEFLNMDDNDNDDVKLIMEKPIPKKKQNPKSPKKTKKNAKEQALAKADN</sequence>
<keyword evidence="3" id="KW-1185">Reference proteome</keyword>
<protein>
    <submittedName>
        <fullName evidence="2">Uncharacterized protein</fullName>
    </submittedName>
</protein>
<evidence type="ECO:0000313" key="2">
    <source>
        <dbReference type="EMBL" id="CAJ1966427.1"/>
    </source>
</evidence>
<proteinExistence type="predicted"/>
<reference evidence="2" key="1">
    <citation type="submission" date="2023-08" db="EMBL/GenBank/DDBJ databases">
        <authorList>
            <person name="Audoor S."/>
            <person name="Bilcke G."/>
        </authorList>
    </citation>
    <scope>NUCLEOTIDE SEQUENCE</scope>
</reference>
<evidence type="ECO:0000256" key="1">
    <source>
        <dbReference type="SAM" id="MobiDB-lite"/>
    </source>
</evidence>
<gene>
    <name evidence="2" type="ORF">CYCCA115_LOCUS22010</name>
</gene>
<organism evidence="2 3">
    <name type="scientific">Cylindrotheca closterium</name>
    <dbReference type="NCBI Taxonomy" id="2856"/>
    <lineage>
        <taxon>Eukaryota</taxon>
        <taxon>Sar</taxon>
        <taxon>Stramenopiles</taxon>
        <taxon>Ochrophyta</taxon>
        <taxon>Bacillariophyta</taxon>
        <taxon>Bacillariophyceae</taxon>
        <taxon>Bacillariophycidae</taxon>
        <taxon>Bacillariales</taxon>
        <taxon>Bacillariaceae</taxon>
        <taxon>Cylindrotheca</taxon>
    </lineage>
</organism>
<evidence type="ECO:0000313" key="3">
    <source>
        <dbReference type="Proteomes" id="UP001295423"/>
    </source>
</evidence>
<name>A0AAD2G8Z0_9STRA</name>
<dbReference type="AlphaFoldDB" id="A0AAD2G8Z0"/>
<feature type="compositionally biased region" description="Basic and acidic residues" evidence="1">
    <location>
        <begin position="32"/>
        <end position="42"/>
    </location>
</feature>
<comment type="caution">
    <text evidence="2">The sequence shown here is derived from an EMBL/GenBank/DDBJ whole genome shotgun (WGS) entry which is preliminary data.</text>
</comment>
<feature type="compositionally biased region" description="Basic residues" evidence="1">
    <location>
        <begin position="43"/>
        <end position="57"/>
    </location>
</feature>